<dbReference type="PANTHER" id="PTHR43308:SF1">
    <property type="entry name" value="OUTER MEMBRANE PROTEIN ALPHA"/>
    <property type="match status" value="1"/>
</dbReference>
<dbReference type="AlphaFoldDB" id="A0A139WZL8"/>
<dbReference type="PANTHER" id="PTHR43308">
    <property type="entry name" value="OUTER MEMBRANE PROTEIN ALPHA-RELATED"/>
    <property type="match status" value="1"/>
</dbReference>
<dbReference type="InterPro" id="IPR038673">
    <property type="entry name" value="OprB_sf"/>
</dbReference>
<gene>
    <name evidence="3" type="ORF">WA1_04810</name>
</gene>
<name>A0A139WZL8_9CYAN</name>
<dbReference type="GO" id="GO:0008643">
    <property type="term" value="P:carbohydrate transport"/>
    <property type="evidence" value="ECO:0007669"/>
    <property type="project" value="InterPro"/>
</dbReference>
<evidence type="ECO:0000313" key="4">
    <source>
        <dbReference type="Proteomes" id="UP000076925"/>
    </source>
</evidence>
<dbReference type="Gene3D" id="2.40.160.180">
    <property type="entry name" value="Carbohydrate-selective porin OprB"/>
    <property type="match status" value="1"/>
</dbReference>
<dbReference type="EMBL" id="ANNX02000045">
    <property type="protein sequence ID" value="KYC37833.1"/>
    <property type="molecule type" value="Genomic_DNA"/>
</dbReference>
<dbReference type="Proteomes" id="UP000076925">
    <property type="component" value="Unassembled WGS sequence"/>
</dbReference>
<evidence type="ECO:0000256" key="1">
    <source>
        <dbReference type="ARBA" id="ARBA00008769"/>
    </source>
</evidence>
<protein>
    <recommendedName>
        <fullName evidence="5">Porin</fullName>
    </recommendedName>
</protein>
<accession>A0A139WZL8</accession>
<proteinExistence type="inferred from homology"/>
<comment type="caution">
    <text evidence="3">The sequence shown here is derived from an EMBL/GenBank/DDBJ whole genome shotgun (WGS) entry which is preliminary data.</text>
</comment>
<organism evidence="3 4">
    <name type="scientific">Scytonema hofmannii PCC 7110</name>
    <dbReference type="NCBI Taxonomy" id="128403"/>
    <lineage>
        <taxon>Bacteria</taxon>
        <taxon>Bacillati</taxon>
        <taxon>Cyanobacteriota</taxon>
        <taxon>Cyanophyceae</taxon>
        <taxon>Nostocales</taxon>
        <taxon>Scytonemataceae</taxon>
        <taxon>Scytonema</taxon>
    </lineage>
</organism>
<reference evidence="3 4" key="1">
    <citation type="journal article" date="2013" name="Genome Biol. Evol.">
        <title>Genomes of Stigonematalean cyanobacteria (subsection V) and the evolution of oxygenic photosynthesis from prokaryotes to plastids.</title>
        <authorList>
            <person name="Dagan T."/>
            <person name="Roettger M."/>
            <person name="Stucken K."/>
            <person name="Landan G."/>
            <person name="Koch R."/>
            <person name="Major P."/>
            <person name="Gould S.B."/>
            <person name="Goremykin V.V."/>
            <person name="Rippka R."/>
            <person name="Tandeau de Marsac N."/>
            <person name="Gugger M."/>
            <person name="Lockhart P.J."/>
            <person name="Allen J.F."/>
            <person name="Brune I."/>
            <person name="Maus I."/>
            <person name="Puhler A."/>
            <person name="Martin W.F."/>
        </authorList>
    </citation>
    <scope>NUCLEOTIDE SEQUENCE [LARGE SCALE GENOMIC DNA]</scope>
    <source>
        <strain evidence="3 4">PCC 7110</strain>
    </source>
</reference>
<evidence type="ECO:0008006" key="5">
    <source>
        <dbReference type="Google" id="ProtNLM"/>
    </source>
</evidence>
<sequence length="244" mass="26416">MSFFPQGFASDYVDKNSFANNSARNFSTYGLVNNQLLLANDRAGAGAAISWNPGKGAFTIRGVYRAQQAGLANTKPDFTNSSQQGGLFDDPNLGVVELEFSPSKTFAIRLQYSGGTQDGEEYNVLGANLELALGKKVGLFGRFGYAFNFPGNIQPTSWSAGVVFPDFLAKGANLGFSVGQPLIFQERDNLLGFFNSTQTNYEAFYKLPINDNISVSPILQVITDPGNSQANTIYTGTLRTVFSF</sequence>
<dbReference type="GO" id="GO:0015288">
    <property type="term" value="F:porin activity"/>
    <property type="evidence" value="ECO:0007669"/>
    <property type="project" value="InterPro"/>
</dbReference>
<dbReference type="Pfam" id="PF04966">
    <property type="entry name" value="OprB"/>
    <property type="match status" value="1"/>
</dbReference>
<evidence type="ECO:0000256" key="2">
    <source>
        <dbReference type="RuleBase" id="RU363072"/>
    </source>
</evidence>
<dbReference type="STRING" id="128403.WA1_04810"/>
<evidence type="ECO:0000313" key="3">
    <source>
        <dbReference type="EMBL" id="KYC37833.1"/>
    </source>
</evidence>
<dbReference type="GO" id="GO:0016020">
    <property type="term" value="C:membrane"/>
    <property type="evidence" value="ECO:0007669"/>
    <property type="project" value="InterPro"/>
</dbReference>
<dbReference type="RefSeq" id="WP_017743185.1">
    <property type="nucleotide sequence ID" value="NZ_KQ976354.1"/>
</dbReference>
<dbReference type="InterPro" id="IPR007049">
    <property type="entry name" value="Carb-sel_porin_OprB"/>
</dbReference>
<dbReference type="InterPro" id="IPR051465">
    <property type="entry name" value="Cell_Envelope_Struct_Comp"/>
</dbReference>
<keyword evidence="4" id="KW-1185">Reference proteome</keyword>
<comment type="similarity">
    <text evidence="1 2">Belongs to the OprB family.</text>
</comment>